<dbReference type="InterPro" id="IPR045064">
    <property type="entry name" value="Reticulon-like"/>
</dbReference>
<keyword evidence="10" id="KW-1185">Reference proteome</keyword>
<evidence type="ECO:0000313" key="9">
    <source>
        <dbReference type="EnsemblPlants" id="Ma03_p17140.1"/>
    </source>
</evidence>
<dbReference type="InterPro" id="IPR003388">
    <property type="entry name" value="Reticulon"/>
</dbReference>
<dbReference type="PANTHER" id="PTHR10994">
    <property type="entry name" value="RETICULON"/>
    <property type="match status" value="1"/>
</dbReference>
<evidence type="ECO:0000259" key="7">
    <source>
        <dbReference type="PROSITE" id="PS50845"/>
    </source>
</evidence>
<dbReference type="Pfam" id="PF02453">
    <property type="entry name" value="Reticulon"/>
    <property type="match status" value="1"/>
</dbReference>
<keyword evidence="3 6" id="KW-0256">Endoplasmic reticulum</keyword>
<accession>A0A804ID16</accession>
<name>A0A804ID16_MUSAM</name>
<evidence type="ECO:0000256" key="4">
    <source>
        <dbReference type="ARBA" id="ARBA00022989"/>
    </source>
</evidence>
<dbReference type="EMBL" id="HG996468">
    <property type="protein sequence ID" value="CAG1850451.1"/>
    <property type="molecule type" value="Genomic_DNA"/>
</dbReference>
<dbReference type="PANTHER" id="PTHR10994:SF190">
    <property type="entry name" value="RETICULON-LIKE PROTEIN"/>
    <property type="match status" value="1"/>
</dbReference>
<evidence type="ECO:0000256" key="3">
    <source>
        <dbReference type="ARBA" id="ARBA00022824"/>
    </source>
</evidence>
<evidence type="ECO:0000256" key="1">
    <source>
        <dbReference type="ARBA" id="ARBA00004477"/>
    </source>
</evidence>
<dbReference type="Proteomes" id="UP000012960">
    <property type="component" value="Unplaced"/>
</dbReference>
<proteinExistence type="predicted"/>
<gene>
    <name evidence="8" type="ORF">GSMUA_201150.1</name>
</gene>
<dbReference type="AlphaFoldDB" id="A0A804ID16"/>
<dbReference type="PROSITE" id="PS50845">
    <property type="entry name" value="RETICULON"/>
    <property type="match status" value="1"/>
</dbReference>
<reference evidence="8" key="1">
    <citation type="submission" date="2021-03" db="EMBL/GenBank/DDBJ databases">
        <authorList>
            <consortium name="Genoscope - CEA"/>
            <person name="William W."/>
        </authorList>
    </citation>
    <scope>NUCLEOTIDE SEQUENCE</scope>
    <source>
        <strain evidence="8">Doubled-haploid Pahang</strain>
    </source>
</reference>
<evidence type="ECO:0000313" key="8">
    <source>
        <dbReference type="EMBL" id="CAG1850451.1"/>
    </source>
</evidence>
<keyword evidence="2" id="KW-0812">Transmembrane</keyword>
<evidence type="ECO:0000256" key="5">
    <source>
        <dbReference type="ARBA" id="ARBA00023136"/>
    </source>
</evidence>
<feature type="domain" description="Reticulon" evidence="7">
    <location>
        <begin position="80"/>
        <end position="150"/>
    </location>
</feature>
<protein>
    <recommendedName>
        <fullName evidence="6">Reticulon-like protein</fullName>
    </recommendedName>
</protein>
<evidence type="ECO:0000313" key="10">
    <source>
        <dbReference type="Proteomes" id="UP000012960"/>
    </source>
</evidence>
<sequence>MSKASEVAEAVESKIFRLFGREKAVHRILGGGKLELIVAEIHGVVIRSLTSFLEARLRICIRFLERKKEESWDVWPLLLNKKTSAAVLSGATPVWVWFELMEYHLLSLVCHCLVSSLAILFLWSDTSTFINKSRPHVPEDLAVNIALSLR</sequence>
<dbReference type="GO" id="GO:0005789">
    <property type="term" value="C:endoplasmic reticulum membrane"/>
    <property type="evidence" value="ECO:0007669"/>
    <property type="project" value="UniProtKB-SubCell"/>
</dbReference>
<evidence type="ECO:0000256" key="6">
    <source>
        <dbReference type="RuleBase" id="RU363132"/>
    </source>
</evidence>
<evidence type="ECO:0000256" key="2">
    <source>
        <dbReference type="ARBA" id="ARBA00022692"/>
    </source>
</evidence>
<keyword evidence="4" id="KW-1133">Transmembrane helix</keyword>
<dbReference type="GO" id="GO:0009617">
    <property type="term" value="P:response to bacterium"/>
    <property type="evidence" value="ECO:0007669"/>
    <property type="project" value="InterPro"/>
</dbReference>
<dbReference type="InParanoid" id="A0A804ID16"/>
<comment type="subcellular location">
    <subcellularLocation>
        <location evidence="1 6">Endoplasmic reticulum membrane</location>
        <topology evidence="1 6">Multi-pass membrane protein</topology>
    </subcellularLocation>
</comment>
<dbReference type="Gramene" id="Ma03_t17140.1">
    <property type="protein sequence ID" value="Ma03_p17140.1"/>
    <property type="gene ID" value="Ma03_g17140"/>
</dbReference>
<dbReference type="EnsemblPlants" id="Ma03_t17140.1">
    <property type="protein sequence ID" value="Ma03_p17140.1"/>
    <property type="gene ID" value="Ma03_g17140"/>
</dbReference>
<organism evidence="9 10">
    <name type="scientific">Musa acuminata subsp. malaccensis</name>
    <name type="common">Wild banana</name>
    <name type="synonym">Musa malaccensis</name>
    <dbReference type="NCBI Taxonomy" id="214687"/>
    <lineage>
        <taxon>Eukaryota</taxon>
        <taxon>Viridiplantae</taxon>
        <taxon>Streptophyta</taxon>
        <taxon>Embryophyta</taxon>
        <taxon>Tracheophyta</taxon>
        <taxon>Spermatophyta</taxon>
        <taxon>Magnoliopsida</taxon>
        <taxon>Liliopsida</taxon>
        <taxon>Zingiberales</taxon>
        <taxon>Musaceae</taxon>
        <taxon>Musa</taxon>
    </lineage>
</organism>
<keyword evidence="5" id="KW-0472">Membrane</keyword>
<reference evidence="9" key="2">
    <citation type="submission" date="2021-05" db="UniProtKB">
        <authorList>
            <consortium name="EnsemblPlants"/>
        </authorList>
    </citation>
    <scope>IDENTIFICATION</scope>
    <source>
        <strain evidence="9">subsp. malaccensis</strain>
    </source>
</reference>